<proteinExistence type="predicted"/>
<organism evidence="1 2">
    <name type="scientific">Macroventuria anomochaeta</name>
    <dbReference type="NCBI Taxonomy" id="301207"/>
    <lineage>
        <taxon>Eukaryota</taxon>
        <taxon>Fungi</taxon>
        <taxon>Dikarya</taxon>
        <taxon>Ascomycota</taxon>
        <taxon>Pezizomycotina</taxon>
        <taxon>Dothideomycetes</taxon>
        <taxon>Pleosporomycetidae</taxon>
        <taxon>Pleosporales</taxon>
        <taxon>Pleosporineae</taxon>
        <taxon>Didymellaceae</taxon>
        <taxon>Macroventuria</taxon>
    </lineage>
</organism>
<keyword evidence="2" id="KW-1185">Reference proteome</keyword>
<reference evidence="1" key="1">
    <citation type="journal article" date="2020" name="Stud. Mycol.">
        <title>101 Dothideomycetes genomes: a test case for predicting lifestyles and emergence of pathogens.</title>
        <authorList>
            <person name="Haridas S."/>
            <person name="Albert R."/>
            <person name="Binder M."/>
            <person name="Bloem J."/>
            <person name="Labutti K."/>
            <person name="Salamov A."/>
            <person name="Andreopoulos B."/>
            <person name="Baker S."/>
            <person name="Barry K."/>
            <person name="Bills G."/>
            <person name="Bluhm B."/>
            <person name="Cannon C."/>
            <person name="Castanera R."/>
            <person name="Culley D."/>
            <person name="Daum C."/>
            <person name="Ezra D."/>
            <person name="Gonzalez J."/>
            <person name="Henrissat B."/>
            <person name="Kuo A."/>
            <person name="Liang C."/>
            <person name="Lipzen A."/>
            <person name="Lutzoni F."/>
            <person name="Magnuson J."/>
            <person name="Mondo S."/>
            <person name="Nolan M."/>
            <person name="Ohm R."/>
            <person name="Pangilinan J."/>
            <person name="Park H.-J."/>
            <person name="Ramirez L."/>
            <person name="Alfaro M."/>
            <person name="Sun H."/>
            <person name="Tritt A."/>
            <person name="Yoshinaga Y."/>
            <person name="Zwiers L.-H."/>
            <person name="Turgeon B."/>
            <person name="Goodwin S."/>
            <person name="Spatafora J."/>
            <person name="Crous P."/>
            <person name="Grigoriev I."/>
        </authorList>
    </citation>
    <scope>NUCLEOTIDE SEQUENCE</scope>
    <source>
        <strain evidence="1">CBS 525.71</strain>
    </source>
</reference>
<dbReference type="EMBL" id="MU006746">
    <property type="protein sequence ID" value="KAF2622295.1"/>
    <property type="molecule type" value="Genomic_DNA"/>
</dbReference>
<sequence length="120" mass="13668">MGRHSMLLQNESCRANGAAAVETWSSLVWERLLCAPAGCFKMRLLHRLPWAQKRQLSVRWARKRLTISGTLHQLASLWPYHYCMQMNAAGTKKLAQTPHVVVFERLSLQLGGFCCGTRQD</sequence>
<gene>
    <name evidence="1" type="ORF">BU25DRAFT_214413</name>
</gene>
<name>A0ACB6RK12_9PLEO</name>
<evidence type="ECO:0000313" key="1">
    <source>
        <dbReference type="EMBL" id="KAF2622295.1"/>
    </source>
</evidence>
<accession>A0ACB6RK12</accession>
<protein>
    <submittedName>
        <fullName evidence="1">Uncharacterized protein</fullName>
    </submittedName>
</protein>
<evidence type="ECO:0000313" key="2">
    <source>
        <dbReference type="Proteomes" id="UP000799754"/>
    </source>
</evidence>
<comment type="caution">
    <text evidence="1">The sequence shown here is derived from an EMBL/GenBank/DDBJ whole genome shotgun (WGS) entry which is preliminary data.</text>
</comment>
<dbReference type="Proteomes" id="UP000799754">
    <property type="component" value="Unassembled WGS sequence"/>
</dbReference>